<gene>
    <name evidence="1" type="ORF">RFI_38267</name>
</gene>
<name>X6LEP1_RETFI</name>
<sequence>NRVVNLTLLSKKHKKWPFQKTKKGVLHVHFLFGSWNKKLHIIEKRNLTTAKCSIIVSIIIKKKCLNGINLKTFQGLYRIISITIIKVLQLTCDNSLFIVNTKE</sequence>
<dbReference type="AlphaFoldDB" id="X6LEP1"/>
<proteinExistence type="predicted"/>
<evidence type="ECO:0000313" key="2">
    <source>
        <dbReference type="Proteomes" id="UP000023152"/>
    </source>
</evidence>
<dbReference type="Proteomes" id="UP000023152">
    <property type="component" value="Unassembled WGS sequence"/>
</dbReference>
<comment type="caution">
    <text evidence="1">The sequence shown here is derived from an EMBL/GenBank/DDBJ whole genome shotgun (WGS) entry which is preliminary data.</text>
</comment>
<organism evidence="1 2">
    <name type="scientific">Reticulomyxa filosa</name>
    <dbReference type="NCBI Taxonomy" id="46433"/>
    <lineage>
        <taxon>Eukaryota</taxon>
        <taxon>Sar</taxon>
        <taxon>Rhizaria</taxon>
        <taxon>Retaria</taxon>
        <taxon>Foraminifera</taxon>
        <taxon>Monothalamids</taxon>
        <taxon>Reticulomyxidae</taxon>
        <taxon>Reticulomyxa</taxon>
    </lineage>
</organism>
<feature type="non-terminal residue" evidence="1">
    <location>
        <position position="1"/>
    </location>
</feature>
<evidence type="ECO:0000313" key="1">
    <source>
        <dbReference type="EMBL" id="ETN99214.1"/>
    </source>
</evidence>
<reference evidence="1 2" key="1">
    <citation type="journal article" date="2013" name="Curr. Biol.">
        <title>The Genome of the Foraminiferan Reticulomyxa filosa.</title>
        <authorList>
            <person name="Glockner G."/>
            <person name="Hulsmann N."/>
            <person name="Schleicher M."/>
            <person name="Noegel A.A."/>
            <person name="Eichinger L."/>
            <person name="Gallinger C."/>
            <person name="Pawlowski J."/>
            <person name="Sierra R."/>
            <person name="Euteneuer U."/>
            <person name="Pillet L."/>
            <person name="Moustafa A."/>
            <person name="Platzer M."/>
            <person name="Groth M."/>
            <person name="Szafranski K."/>
            <person name="Schliwa M."/>
        </authorList>
    </citation>
    <scope>NUCLEOTIDE SEQUENCE [LARGE SCALE GENOMIC DNA]</scope>
</reference>
<protein>
    <submittedName>
        <fullName evidence="1">Uncharacterized protein</fullName>
    </submittedName>
</protein>
<dbReference type="EMBL" id="ASPP01044583">
    <property type="protein sequence ID" value="ETN99214.1"/>
    <property type="molecule type" value="Genomic_DNA"/>
</dbReference>
<keyword evidence="2" id="KW-1185">Reference proteome</keyword>
<accession>X6LEP1</accession>